<dbReference type="Gene3D" id="2.60.120.1220">
    <property type="match status" value="1"/>
</dbReference>
<keyword evidence="4" id="KW-1185">Reference proteome</keyword>
<evidence type="ECO:0000313" key="4">
    <source>
        <dbReference type="Proteomes" id="UP001497493"/>
    </source>
</evidence>
<dbReference type="Proteomes" id="UP001497493">
    <property type="component" value="Chromosome"/>
</dbReference>
<name>A0ABP1C621_9GAMM</name>
<evidence type="ECO:0000259" key="2">
    <source>
        <dbReference type="Pfam" id="PF18252"/>
    </source>
</evidence>
<dbReference type="EMBL" id="OZ026884">
    <property type="protein sequence ID" value="CAL1239694.1"/>
    <property type="molecule type" value="Genomic_DNA"/>
</dbReference>
<dbReference type="RefSeq" id="WP_348759235.1">
    <property type="nucleotide sequence ID" value="NZ_OZ026884.1"/>
</dbReference>
<dbReference type="InterPro" id="IPR041007">
    <property type="entry name" value="Cu_bind_CorA"/>
</dbReference>
<organism evidence="3 4">
    <name type="scientific">Candidatus Methylocalor cossyra</name>
    <dbReference type="NCBI Taxonomy" id="3108543"/>
    <lineage>
        <taxon>Bacteria</taxon>
        <taxon>Pseudomonadati</taxon>
        <taxon>Pseudomonadota</taxon>
        <taxon>Gammaproteobacteria</taxon>
        <taxon>Methylococcales</taxon>
        <taxon>Methylococcaceae</taxon>
        <taxon>Candidatus Methylocalor</taxon>
    </lineage>
</organism>
<feature type="chain" id="PRO_5045981605" evidence="1">
    <location>
        <begin position="25"/>
        <end position="537"/>
    </location>
</feature>
<dbReference type="Pfam" id="PF11617">
    <property type="entry name" value="Cu-binding_MopE"/>
    <property type="match status" value="1"/>
</dbReference>
<evidence type="ECO:0000256" key="1">
    <source>
        <dbReference type="SAM" id="SignalP"/>
    </source>
</evidence>
<feature type="signal peptide" evidence="1">
    <location>
        <begin position="1"/>
        <end position="24"/>
    </location>
</feature>
<feature type="domain" description="Copper(I)-binding protein CorA" evidence="2">
    <location>
        <begin position="277"/>
        <end position="506"/>
    </location>
</feature>
<dbReference type="InterPro" id="IPR021655">
    <property type="entry name" value="Put_metal-bd"/>
</dbReference>
<protein>
    <submittedName>
        <fullName evidence="3">Surface-associated protein</fullName>
    </submittedName>
</protein>
<reference evidence="3 4" key="1">
    <citation type="submission" date="2024-04" db="EMBL/GenBank/DDBJ databases">
        <authorList>
            <person name="Cremers G."/>
        </authorList>
    </citation>
    <scope>NUCLEOTIDE SEQUENCE [LARGE SCALE GENOMIC DNA]</scope>
    <source>
        <strain evidence="3">MeCH1-AG</strain>
    </source>
</reference>
<proteinExistence type="predicted"/>
<keyword evidence="1" id="KW-0732">Signal</keyword>
<accession>A0ABP1C621</accession>
<dbReference type="Pfam" id="PF18252">
    <property type="entry name" value="Cu_bind_CorA"/>
    <property type="match status" value="1"/>
</dbReference>
<sequence>MKNSHRYTLIAAGVVAALPPGALAHNGPHTMTTDARLSYSESYTRRVKGGQEVGSEFLQLEGHFRFNQDMGLSDMSPDTPYDIMIQGKPLAAGKLGDAIQKKFKAKSGVAVINTGGHGRLKFTWSRQGIRFTLTWRGEPALAAGFKDHSGRIDIPKAPIDIMIGKLHGYFDVPTAGLAKTNQKSGATFGKVVLKGRAKSAGLNTVDRDADTYTADVDCNDFDVRVHPGAQEATLDGVDSNCDGRDSGVAQVVETFKIRGSSYSSPVVNFRNASQPGPGTPQYGPLRDFTGYNKSFEAPVGKTSFYDPTTGIKWNDDTIVPASDGQDIWRGWTHTGKWSFLNGAAGDRFTLSVQRAASEANLKGAHPGFILFWRPEGAPLFWAGTQDLAAGQTTLPADSDIVVGHVLVQRADYTLQGLPKKADHRAPVGVDTALYPMKDDSYTLYYVDSGYDADLYDPAKQLIMHPTALKALALTDGVAGSLSKTITLPKTGYYLLYTGNVLEVADWGIGTDGKLTTRGETWDLPAKGVGLSITLSKP</sequence>
<gene>
    <name evidence="3" type="primary">mopE</name>
    <name evidence="3" type="ORF">MECH1_V1_0918</name>
</gene>
<evidence type="ECO:0000313" key="3">
    <source>
        <dbReference type="EMBL" id="CAL1239694.1"/>
    </source>
</evidence>